<reference evidence="2 3" key="1">
    <citation type="journal article" name="Sci. Rep.">
        <title>Genome-scale phylogenetic analyses confirm Olpidium as the closest living zoosporic fungus to the non-flagellated, terrestrial fungi.</title>
        <authorList>
            <person name="Chang Y."/>
            <person name="Rochon D."/>
            <person name="Sekimoto S."/>
            <person name="Wang Y."/>
            <person name="Chovatia M."/>
            <person name="Sandor L."/>
            <person name="Salamov A."/>
            <person name="Grigoriev I.V."/>
            <person name="Stajich J.E."/>
            <person name="Spatafora J.W."/>
        </authorList>
    </citation>
    <scope>NUCLEOTIDE SEQUENCE [LARGE SCALE GENOMIC DNA]</scope>
    <source>
        <strain evidence="2">S191</strain>
    </source>
</reference>
<name>A0A8H8DFV6_9FUNG</name>
<dbReference type="EMBL" id="JAEFCI010011180">
    <property type="protein sequence ID" value="KAG5456773.1"/>
    <property type="molecule type" value="Genomic_DNA"/>
</dbReference>
<proteinExistence type="predicted"/>
<feature type="region of interest" description="Disordered" evidence="1">
    <location>
        <begin position="38"/>
        <end position="89"/>
    </location>
</feature>
<dbReference type="AlphaFoldDB" id="A0A8H8DFV6"/>
<accession>A0A8H8DFV6</accession>
<evidence type="ECO:0000256" key="1">
    <source>
        <dbReference type="SAM" id="MobiDB-lite"/>
    </source>
</evidence>
<organism evidence="2 3">
    <name type="scientific">Olpidium bornovanus</name>
    <dbReference type="NCBI Taxonomy" id="278681"/>
    <lineage>
        <taxon>Eukaryota</taxon>
        <taxon>Fungi</taxon>
        <taxon>Fungi incertae sedis</taxon>
        <taxon>Olpidiomycota</taxon>
        <taxon>Olpidiomycotina</taxon>
        <taxon>Olpidiomycetes</taxon>
        <taxon>Olpidiales</taxon>
        <taxon>Olpidiaceae</taxon>
        <taxon>Olpidium</taxon>
    </lineage>
</organism>
<feature type="compositionally biased region" description="Polar residues" evidence="1">
    <location>
        <begin position="38"/>
        <end position="58"/>
    </location>
</feature>
<keyword evidence="3" id="KW-1185">Reference proteome</keyword>
<feature type="non-terminal residue" evidence="2">
    <location>
        <position position="183"/>
    </location>
</feature>
<comment type="caution">
    <text evidence="2">The sequence shown here is derived from an EMBL/GenBank/DDBJ whole genome shotgun (WGS) entry which is preliminary data.</text>
</comment>
<sequence length="183" mass="19671">IRVTAGHGTSLLAAFEAFYRATPGPSFLLSGSTLQPQKLKAQSESETDQTSTLETSARNVDIENIPTARPRASQSQAAGTRLSRELSEDHRTSSKTGCCLLFVVREREVPSCSGIGTRDERPVDVPICGEPSTLTGGKGVRVLDSTDRRRITVWFFWPFYGTGSPANADGADSATSPRPGRGR</sequence>
<dbReference type="Proteomes" id="UP000673691">
    <property type="component" value="Unassembled WGS sequence"/>
</dbReference>
<gene>
    <name evidence="2" type="ORF">BJ554DRAFT_3386</name>
</gene>
<protein>
    <submittedName>
        <fullName evidence="2">Uncharacterized protein</fullName>
    </submittedName>
</protein>
<evidence type="ECO:0000313" key="2">
    <source>
        <dbReference type="EMBL" id="KAG5456773.1"/>
    </source>
</evidence>
<evidence type="ECO:0000313" key="3">
    <source>
        <dbReference type="Proteomes" id="UP000673691"/>
    </source>
</evidence>
<feature type="non-terminal residue" evidence="2">
    <location>
        <position position="1"/>
    </location>
</feature>